<evidence type="ECO:0000313" key="2">
    <source>
        <dbReference type="Proteomes" id="UP000262969"/>
    </source>
</evidence>
<dbReference type="InterPro" id="IPR014998">
    <property type="entry name" value="DUF1848"/>
</dbReference>
<reference evidence="1 2" key="1">
    <citation type="journal article" date="2018" name="Nat. Biotechnol.">
        <title>A standardized bacterial taxonomy based on genome phylogeny substantially revises the tree of life.</title>
        <authorList>
            <person name="Parks D.H."/>
            <person name="Chuvochina M."/>
            <person name="Waite D.W."/>
            <person name="Rinke C."/>
            <person name="Skarshewski A."/>
            <person name="Chaumeil P.A."/>
            <person name="Hugenholtz P."/>
        </authorList>
    </citation>
    <scope>NUCLEOTIDE SEQUENCE [LARGE SCALE GENOMIC DNA]</scope>
    <source>
        <strain evidence="1">UBA11728</strain>
    </source>
</reference>
<evidence type="ECO:0000313" key="1">
    <source>
        <dbReference type="EMBL" id="HCL02136.1"/>
    </source>
</evidence>
<accession>A0A3D2X595</accession>
<comment type="caution">
    <text evidence="1">The sequence shown here is derived from an EMBL/GenBank/DDBJ whole genome shotgun (WGS) entry which is preliminary data.</text>
</comment>
<evidence type="ECO:0008006" key="3">
    <source>
        <dbReference type="Google" id="ProtNLM"/>
    </source>
</evidence>
<dbReference type="EMBL" id="DPVV01000231">
    <property type="protein sequence ID" value="HCL02136.1"/>
    <property type="molecule type" value="Genomic_DNA"/>
</dbReference>
<gene>
    <name evidence="1" type="ORF">DHW61_06905</name>
</gene>
<dbReference type="Pfam" id="PF08902">
    <property type="entry name" value="DUF1848"/>
    <property type="match status" value="1"/>
</dbReference>
<dbReference type="Proteomes" id="UP000262969">
    <property type="component" value="Unassembled WGS sequence"/>
</dbReference>
<proteinExistence type="predicted"/>
<protein>
    <recommendedName>
        <fullName evidence="3">DUF1848 domain-containing protein</fullName>
    </recommendedName>
</protein>
<name>A0A3D2X595_9FIRM</name>
<sequence>MILSVSRRTDIPNYYMEWFLERLKEEVVCIKNPYNPHQISKIPLRKEDIDCIVFWTKHPRGLIEHISELNEFMYYIQFTLTGYGKDIEPSLPDKRTVLIPQFLYLAEKLGKERMVWRYDPIMINGRYTVEYHKKAFKQIATALDGATNRVVISFLDLYRKMKKRENKNDPFREVTKEEIYELSNEFVNIAKQHHMTVMTCSEEISLDYLGIEHGCCIDKSKIEELVGYKLKAKKDNNQRVACGCMQSIDIGSYDTCPSGCIYCYATETKDHVENNRKRYDIHSELLCDSISITDKVTIRKVTSFKEL</sequence>
<dbReference type="AlphaFoldDB" id="A0A3D2X595"/>
<organism evidence="1 2">
    <name type="scientific">Lachnoclostridium phytofermentans</name>
    <dbReference type="NCBI Taxonomy" id="66219"/>
    <lineage>
        <taxon>Bacteria</taxon>
        <taxon>Bacillati</taxon>
        <taxon>Bacillota</taxon>
        <taxon>Clostridia</taxon>
        <taxon>Lachnospirales</taxon>
        <taxon>Lachnospiraceae</taxon>
    </lineage>
</organism>